<dbReference type="SUPFAM" id="SSF56601">
    <property type="entry name" value="beta-lactamase/transpeptidase-like"/>
    <property type="match status" value="1"/>
</dbReference>
<evidence type="ECO:0000256" key="1">
    <source>
        <dbReference type="ARBA" id="ARBA00009009"/>
    </source>
</evidence>
<evidence type="ECO:0000313" key="5">
    <source>
        <dbReference type="Proteomes" id="UP000799444"/>
    </source>
</evidence>
<dbReference type="OrthoDB" id="428260at2759"/>
<keyword evidence="5" id="KW-1185">Reference proteome</keyword>
<dbReference type="PANTHER" id="PTHR43283">
    <property type="entry name" value="BETA-LACTAMASE-RELATED"/>
    <property type="match status" value="1"/>
</dbReference>
<reference evidence="4" key="1">
    <citation type="journal article" date="2020" name="Stud. Mycol.">
        <title>101 Dothideomycetes genomes: a test case for predicting lifestyles and emergence of pathogens.</title>
        <authorList>
            <person name="Haridas S."/>
            <person name="Albert R."/>
            <person name="Binder M."/>
            <person name="Bloem J."/>
            <person name="Labutti K."/>
            <person name="Salamov A."/>
            <person name="Andreopoulos B."/>
            <person name="Baker S."/>
            <person name="Barry K."/>
            <person name="Bills G."/>
            <person name="Bluhm B."/>
            <person name="Cannon C."/>
            <person name="Castanera R."/>
            <person name="Culley D."/>
            <person name="Daum C."/>
            <person name="Ezra D."/>
            <person name="Gonzalez J."/>
            <person name="Henrissat B."/>
            <person name="Kuo A."/>
            <person name="Liang C."/>
            <person name="Lipzen A."/>
            <person name="Lutzoni F."/>
            <person name="Magnuson J."/>
            <person name="Mondo S."/>
            <person name="Nolan M."/>
            <person name="Ohm R."/>
            <person name="Pangilinan J."/>
            <person name="Park H.-J."/>
            <person name="Ramirez L."/>
            <person name="Alfaro M."/>
            <person name="Sun H."/>
            <person name="Tritt A."/>
            <person name="Yoshinaga Y."/>
            <person name="Zwiers L.-H."/>
            <person name="Turgeon B."/>
            <person name="Goodwin S."/>
            <person name="Spatafora J."/>
            <person name="Crous P."/>
            <person name="Grigoriev I."/>
        </authorList>
    </citation>
    <scope>NUCLEOTIDE SEQUENCE</scope>
    <source>
        <strain evidence="4">CBS 125425</strain>
    </source>
</reference>
<evidence type="ECO:0000256" key="2">
    <source>
        <dbReference type="ARBA" id="ARBA00022801"/>
    </source>
</evidence>
<comment type="similarity">
    <text evidence="1">Belongs to the class-A beta-lactamase family.</text>
</comment>
<dbReference type="InterPro" id="IPR012338">
    <property type="entry name" value="Beta-lactam/transpept-like"/>
</dbReference>
<dbReference type="Pfam" id="PF00144">
    <property type="entry name" value="Beta-lactamase"/>
    <property type="match status" value="1"/>
</dbReference>
<comment type="caution">
    <text evidence="4">The sequence shown here is derived from an EMBL/GenBank/DDBJ whole genome shotgun (WGS) entry which is preliminary data.</text>
</comment>
<dbReference type="AlphaFoldDB" id="A0A9P4QK03"/>
<evidence type="ECO:0000259" key="3">
    <source>
        <dbReference type="Pfam" id="PF00144"/>
    </source>
</evidence>
<dbReference type="Gene3D" id="3.40.710.10">
    <property type="entry name" value="DD-peptidase/beta-lactamase superfamily"/>
    <property type="match status" value="1"/>
</dbReference>
<dbReference type="PANTHER" id="PTHR43283:SF17">
    <property type="entry name" value="(LOVD), PUTATIVE (AFU_ORTHOLOGUE AFUA_5G00920)-RELATED"/>
    <property type="match status" value="1"/>
</dbReference>
<accession>A0A9P4QK03</accession>
<proteinExistence type="inferred from homology"/>
<sequence>MEEFEAIFDKATKRGANIVPGATVAVVDKNGTFVYKNVSGSNGVGNDAKPLEFDQTYFIASFTKLVTSVAAMQAVERGLIALDEPLDEHLPELALQPIIRPKEPTTFDLIPAVKAITLRHLLSHSSGAAYDVLNEELILWRQSRGETPSFSMNGNVAKGYAYPRCFEAGEGWRYGTSIDWAGLLVARLNKTSLEDYIQTNIAKPLGIESFTWHPSRKPNVAEKLMAISARAEDGSLAPGPDRIFPEPDYEAGGAGLYSNVHDYTRVLADLLRDNPVTLKKSTVDQIFSTQLQGKALEGLYARDISWKNLVGGLSDGIAANHGLGGFLLQEDVDRDGFFKPKGTMSWSGMPNLFWSINRERGLALMFATQIVPWNDEHAEKLFWTFENAVWRNFSK</sequence>
<name>A0A9P4QK03_9PLEO</name>
<gene>
    <name evidence="4" type="ORF">EJ04DRAFT_156255</name>
</gene>
<organism evidence="4 5">
    <name type="scientific">Polyplosphaeria fusca</name>
    <dbReference type="NCBI Taxonomy" id="682080"/>
    <lineage>
        <taxon>Eukaryota</taxon>
        <taxon>Fungi</taxon>
        <taxon>Dikarya</taxon>
        <taxon>Ascomycota</taxon>
        <taxon>Pezizomycotina</taxon>
        <taxon>Dothideomycetes</taxon>
        <taxon>Pleosporomycetidae</taxon>
        <taxon>Pleosporales</taxon>
        <taxon>Tetraplosphaeriaceae</taxon>
        <taxon>Polyplosphaeria</taxon>
    </lineage>
</organism>
<feature type="domain" description="Beta-lactamase-related" evidence="3">
    <location>
        <begin position="18"/>
        <end position="380"/>
    </location>
</feature>
<evidence type="ECO:0000313" key="4">
    <source>
        <dbReference type="EMBL" id="KAF2726893.1"/>
    </source>
</evidence>
<dbReference type="Proteomes" id="UP000799444">
    <property type="component" value="Unassembled WGS sequence"/>
</dbReference>
<dbReference type="EMBL" id="ML996375">
    <property type="protein sequence ID" value="KAF2726893.1"/>
    <property type="molecule type" value="Genomic_DNA"/>
</dbReference>
<dbReference type="InterPro" id="IPR050789">
    <property type="entry name" value="Diverse_Enzym_Activities"/>
</dbReference>
<dbReference type="InterPro" id="IPR001466">
    <property type="entry name" value="Beta-lactam-related"/>
</dbReference>
<dbReference type="GO" id="GO:0016787">
    <property type="term" value="F:hydrolase activity"/>
    <property type="evidence" value="ECO:0007669"/>
    <property type="project" value="UniProtKB-KW"/>
</dbReference>
<keyword evidence="2" id="KW-0378">Hydrolase</keyword>
<protein>
    <submittedName>
        <fullName evidence="4">Beta-lactamase family protein</fullName>
    </submittedName>
</protein>